<feature type="domain" description="Rab-GAP TBC" evidence="12">
    <location>
        <begin position="586"/>
        <end position="850"/>
    </location>
</feature>
<dbReference type="EMBL" id="SRPW01000039">
    <property type="protein sequence ID" value="KAG6018272.1"/>
    <property type="molecule type" value="Genomic_DNA"/>
</dbReference>
<feature type="compositionally biased region" description="Basic and acidic residues" evidence="11">
    <location>
        <begin position="317"/>
        <end position="337"/>
    </location>
</feature>
<feature type="region of interest" description="Disordered" evidence="11">
    <location>
        <begin position="1"/>
        <end position="20"/>
    </location>
</feature>
<feature type="compositionally biased region" description="Low complexity" evidence="11">
    <location>
        <begin position="626"/>
        <end position="665"/>
    </location>
</feature>
<dbReference type="Gene3D" id="1.10.472.80">
    <property type="entry name" value="Ypt/Rab-GAP domain of gyp1p, domain 3"/>
    <property type="match status" value="1"/>
</dbReference>
<dbReference type="InterPro" id="IPR000195">
    <property type="entry name" value="Rab-GAP-TBC_dom"/>
</dbReference>
<evidence type="ECO:0000256" key="4">
    <source>
        <dbReference type="ARBA" id="ARBA00022490"/>
    </source>
</evidence>
<dbReference type="GO" id="GO:0005737">
    <property type="term" value="C:cytoplasm"/>
    <property type="evidence" value="ECO:0007669"/>
    <property type="project" value="UniProtKB-SubCell"/>
</dbReference>
<organism evidence="13 14">
    <name type="scientific">Claviceps pusilla</name>
    <dbReference type="NCBI Taxonomy" id="123648"/>
    <lineage>
        <taxon>Eukaryota</taxon>
        <taxon>Fungi</taxon>
        <taxon>Dikarya</taxon>
        <taxon>Ascomycota</taxon>
        <taxon>Pezizomycotina</taxon>
        <taxon>Sordariomycetes</taxon>
        <taxon>Hypocreomycetidae</taxon>
        <taxon>Hypocreales</taxon>
        <taxon>Clavicipitaceae</taxon>
        <taxon>Claviceps</taxon>
    </lineage>
</organism>
<evidence type="ECO:0000256" key="6">
    <source>
        <dbReference type="ARBA" id="ARBA00022927"/>
    </source>
</evidence>
<evidence type="ECO:0000256" key="2">
    <source>
        <dbReference type="ARBA" id="ARBA00022448"/>
    </source>
</evidence>
<dbReference type="AlphaFoldDB" id="A0A9P7NHP5"/>
<sequence length="1093" mass="121627">MSLQDGDGDTSGLLGEKKPRPFSFEVSSALDSSCEHDSFEDAVDHADGFGEETFDARPVRSLTKRPASATESPSPEPERDEKGEEEVQDENTKTDSQHVANEGTKTDSQDVINEGETVQRSRSDFDAASVRSLTKRPASVTKSSSPESQQDKKGEKEDQDQDLKTDSRHVANEGETVQRSRSESRPKSIRTSSPVSNRILNTSDSNNVNLDNEKGEREDQDKDTKTDRRHIINKGETIQSSSSESQPRSIRASPPVSNRTLNTPNLDNVNLDDEKGEGRDQDKGRKPESQDIRTSSSGSTRNSNTSDLDNVNLDDENPTKMEGTGRDEDEHMNKDLDVAYVFLVPPTPPEKDHLSKTMSLNSITNGLSRMPWSPSAEPSAAEPPLKSPVSSLNAPAPAPAPLQQPGQPSRKLASAFSWLSRNSSGKDKDVASPPTQPTGRRNTCSSIATSTSNPEMMLSKLDEEFDSVNSPNGSQRESLKDRFKVLRMREEAGILLTSGEHDGQGDTVGLASPISDTLPADKNQERKPSNANHDLAPGTAPGVNAEPSAIQESQVDWDLWQSVVYEGPAAVARTSPEELNRAIATGIPHAIRGVIWQVLAQSKNEHLEVLYKDLVARGTGKQNRNSGSTTSSSASNEGIASSVNGDSVKSSASSVRSSKSAANESTSPKPDKNQEAVVRAWLAVVAEKKKKQKEEAAAIQKLEKIIRRDLGARTSFSKYTAAAGLQEGLFGVCKAYALFDEGVGYAQGMNFLIMPLLFNMPEEEAFCLLVRLMHRYKLRDLFVQDMPGLHMHLHQFERLLEDFEPALYCHLHRRGISSHLYATQWFLTLFAYRFPLQLVLRIYDLILSEGLSAILRFGIALMQKNATTLLAISDMQQLTIYLKDKLFDVYIDKNPSQGSILENGFFGSSSSNMDKEVYRADQLVRDACEIKITPETLKTYTAEWEEKRKAEKERETELHDLKVANQNLALQLRKLEARVQAVDTEQAALATELVHTKVENEELRDENESLKGQVMELRSVIERQPAEIEATWKLERDDLMKRNEKVHEENQRVEKELADVEEQLVKTKLRYAEIDSQHEELKRKWADLKRQFS</sequence>
<feature type="compositionally biased region" description="Basic and acidic residues" evidence="11">
    <location>
        <begin position="149"/>
        <end position="186"/>
    </location>
</feature>
<proteinExistence type="inferred from homology"/>
<keyword evidence="7 10" id="KW-0175">Coiled coil</keyword>
<dbReference type="GO" id="GO:0015031">
    <property type="term" value="P:protein transport"/>
    <property type="evidence" value="ECO:0007669"/>
    <property type="project" value="UniProtKB-KW"/>
</dbReference>
<feature type="compositionally biased region" description="Polar residues" evidence="11">
    <location>
        <begin position="437"/>
        <end position="454"/>
    </location>
</feature>
<reference evidence="13" key="1">
    <citation type="journal article" date="2020" name="bioRxiv">
        <title>Whole genome comparisons of ergot fungi reveals the divergence and evolution of species within the genus Claviceps are the result of varying mechanisms driving genome evolution and host range expansion.</title>
        <authorList>
            <person name="Wyka S.A."/>
            <person name="Mondo S.J."/>
            <person name="Liu M."/>
            <person name="Dettman J."/>
            <person name="Nalam V."/>
            <person name="Broders K.D."/>
        </authorList>
    </citation>
    <scope>NUCLEOTIDE SEQUENCE</scope>
    <source>
        <strain evidence="13">CCC 602</strain>
    </source>
</reference>
<dbReference type="SUPFAM" id="SSF47923">
    <property type="entry name" value="Ypt/Rab-GAP domain of gyp1p"/>
    <property type="match status" value="2"/>
</dbReference>
<dbReference type="Gene3D" id="1.10.10.750">
    <property type="entry name" value="Ypt/Rab-GAP domain of gyp1p, domain 1"/>
    <property type="match status" value="1"/>
</dbReference>
<evidence type="ECO:0000313" key="14">
    <source>
        <dbReference type="Proteomes" id="UP000748025"/>
    </source>
</evidence>
<feature type="region of interest" description="Disordered" evidence="11">
    <location>
        <begin position="43"/>
        <end position="454"/>
    </location>
</feature>
<dbReference type="Proteomes" id="UP000748025">
    <property type="component" value="Unassembled WGS sequence"/>
</dbReference>
<feature type="coiled-coil region" evidence="10">
    <location>
        <begin position="947"/>
        <end position="1091"/>
    </location>
</feature>
<dbReference type="InterPro" id="IPR035969">
    <property type="entry name" value="Rab-GAP_TBC_sf"/>
</dbReference>
<evidence type="ECO:0000256" key="3">
    <source>
        <dbReference type="ARBA" id="ARBA00022468"/>
    </source>
</evidence>
<dbReference type="OrthoDB" id="295078at2759"/>
<evidence type="ECO:0000256" key="9">
    <source>
        <dbReference type="ARBA" id="ARBA00072088"/>
    </source>
</evidence>
<comment type="similarity">
    <text evidence="8">Belongs to the GYP5 family.</text>
</comment>
<accession>A0A9P7NHP5</accession>
<evidence type="ECO:0000259" key="12">
    <source>
        <dbReference type="PROSITE" id="PS50086"/>
    </source>
</evidence>
<feature type="compositionally biased region" description="Basic and acidic residues" evidence="11">
    <location>
        <begin position="211"/>
        <end position="230"/>
    </location>
</feature>
<feature type="compositionally biased region" description="Basic and acidic residues" evidence="11">
    <location>
        <begin position="43"/>
        <end position="58"/>
    </location>
</feature>
<evidence type="ECO:0000256" key="10">
    <source>
        <dbReference type="SAM" id="Coils"/>
    </source>
</evidence>
<dbReference type="InterPro" id="IPR050302">
    <property type="entry name" value="Rab_GAP_TBC_domain"/>
</dbReference>
<feature type="region of interest" description="Disordered" evidence="11">
    <location>
        <begin position="619"/>
        <end position="673"/>
    </location>
</feature>
<gene>
    <name evidence="13" type="ORF">E4U43_005842</name>
</gene>
<name>A0A9P7NHP5_9HYPO</name>
<dbReference type="Gene3D" id="1.10.287.1490">
    <property type="match status" value="1"/>
</dbReference>
<dbReference type="PANTHER" id="PTHR47219">
    <property type="entry name" value="RAB GTPASE-ACTIVATING PROTEIN 1-LIKE"/>
    <property type="match status" value="1"/>
</dbReference>
<feature type="compositionally biased region" description="Low complexity" evidence="11">
    <location>
        <begin position="373"/>
        <end position="384"/>
    </location>
</feature>
<dbReference type="SMART" id="SM00164">
    <property type="entry name" value="TBC"/>
    <property type="match status" value="1"/>
</dbReference>
<dbReference type="FunFam" id="1.10.472.80:FF:000044">
    <property type="entry name" value="GTPase-activating protein GYP5"/>
    <property type="match status" value="1"/>
</dbReference>
<keyword evidence="2" id="KW-0813">Transport</keyword>
<protein>
    <recommendedName>
        <fullName evidence="9">GTPase-activating protein GYP5</fullName>
    </recommendedName>
</protein>
<dbReference type="PROSITE" id="PS50086">
    <property type="entry name" value="TBC_RABGAP"/>
    <property type="match status" value="1"/>
</dbReference>
<evidence type="ECO:0000256" key="7">
    <source>
        <dbReference type="ARBA" id="ARBA00023054"/>
    </source>
</evidence>
<dbReference type="GO" id="GO:0016192">
    <property type="term" value="P:vesicle-mediated transport"/>
    <property type="evidence" value="ECO:0007669"/>
    <property type="project" value="UniProtKB-KW"/>
</dbReference>
<evidence type="ECO:0000313" key="13">
    <source>
        <dbReference type="EMBL" id="KAG6018272.1"/>
    </source>
</evidence>
<evidence type="ECO:0000256" key="1">
    <source>
        <dbReference type="ARBA" id="ARBA00004496"/>
    </source>
</evidence>
<feature type="region of interest" description="Disordered" evidence="11">
    <location>
        <begin position="498"/>
        <end position="545"/>
    </location>
</feature>
<keyword evidence="14" id="KW-1185">Reference proteome</keyword>
<dbReference type="GO" id="GO:0031267">
    <property type="term" value="F:small GTPase binding"/>
    <property type="evidence" value="ECO:0007669"/>
    <property type="project" value="TreeGrafter"/>
</dbReference>
<feature type="compositionally biased region" description="Low complexity" evidence="11">
    <location>
        <begin position="293"/>
        <end position="306"/>
    </location>
</feature>
<keyword evidence="5" id="KW-0931">ER-Golgi transport</keyword>
<keyword evidence="3" id="KW-0343">GTPase activation</keyword>
<dbReference type="PANTHER" id="PTHR47219:SF9">
    <property type="entry name" value="GTPASE ACTIVATING PROTEIN AND CENTROSOME-ASSOCIATED, ISOFORM B"/>
    <property type="match status" value="1"/>
</dbReference>
<evidence type="ECO:0000256" key="5">
    <source>
        <dbReference type="ARBA" id="ARBA00022892"/>
    </source>
</evidence>
<evidence type="ECO:0000256" key="11">
    <source>
        <dbReference type="SAM" id="MobiDB-lite"/>
    </source>
</evidence>
<feature type="compositionally biased region" description="Polar residues" evidence="11">
    <location>
        <begin position="356"/>
        <end position="367"/>
    </location>
</feature>
<keyword evidence="4" id="KW-0963">Cytoplasm</keyword>
<feature type="compositionally biased region" description="Basic and acidic residues" evidence="11">
    <location>
        <begin position="272"/>
        <end position="291"/>
    </location>
</feature>
<keyword evidence="6" id="KW-0653">Protein transport</keyword>
<comment type="subcellular location">
    <subcellularLocation>
        <location evidence="1">Cytoplasm</location>
    </subcellularLocation>
</comment>
<dbReference type="Pfam" id="PF23436">
    <property type="entry name" value="RabGap-TBC_2"/>
    <property type="match status" value="1"/>
</dbReference>
<feature type="compositionally biased region" description="Polar residues" evidence="11">
    <location>
        <begin position="189"/>
        <end position="210"/>
    </location>
</feature>
<feature type="compositionally biased region" description="Polar residues" evidence="11">
    <location>
        <begin position="255"/>
        <end position="268"/>
    </location>
</feature>
<comment type="caution">
    <text evidence="13">The sequence shown here is derived from an EMBL/GenBank/DDBJ whole genome shotgun (WGS) entry which is preliminary data.</text>
</comment>
<feature type="compositionally biased region" description="Low complexity" evidence="11">
    <location>
        <begin position="238"/>
        <end position="253"/>
    </location>
</feature>
<dbReference type="Gene3D" id="1.10.8.270">
    <property type="entry name" value="putative rabgap domain of human tbc1 domain family member 14 like domains"/>
    <property type="match status" value="1"/>
</dbReference>
<dbReference type="GO" id="GO:0005096">
    <property type="term" value="F:GTPase activator activity"/>
    <property type="evidence" value="ECO:0007669"/>
    <property type="project" value="UniProtKB-KW"/>
</dbReference>
<evidence type="ECO:0000256" key="8">
    <source>
        <dbReference type="ARBA" id="ARBA00061661"/>
    </source>
</evidence>